<dbReference type="AlphaFoldDB" id="A0A438C161"/>
<sequence length="133" mass="15544">MEISPATCYENLKRYWRRRRRYQRRTGATTNKRKLRVVRLGGVNHRKIRLIPKLRLKIFSPIKLLAKFHDAYVDMMIAFACNVGKINKVWALGDERIAKSSQVLMVSTTCEEVDSRMVLEIYKRLAASPQFSA</sequence>
<name>A0A438C161_VITVI</name>
<dbReference type="OrthoDB" id="764584at2759"/>
<proteinExistence type="predicted"/>
<dbReference type="Proteomes" id="UP000288805">
    <property type="component" value="Unassembled WGS sequence"/>
</dbReference>
<evidence type="ECO:0000313" key="1">
    <source>
        <dbReference type="EMBL" id="RVW16974.1"/>
    </source>
</evidence>
<gene>
    <name evidence="1" type="ORF">CK203_070751</name>
</gene>
<reference evidence="1 2" key="1">
    <citation type="journal article" date="2018" name="PLoS Genet.">
        <title>Population sequencing reveals clonal diversity and ancestral inbreeding in the grapevine cultivar Chardonnay.</title>
        <authorList>
            <person name="Roach M.J."/>
            <person name="Johnson D.L."/>
            <person name="Bohlmann J."/>
            <person name="van Vuuren H.J."/>
            <person name="Jones S.J."/>
            <person name="Pretorius I.S."/>
            <person name="Schmidt S.A."/>
            <person name="Borneman A.R."/>
        </authorList>
    </citation>
    <scope>NUCLEOTIDE SEQUENCE [LARGE SCALE GENOMIC DNA]</scope>
    <source>
        <strain evidence="2">cv. Chardonnay</strain>
        <tissue evidence="1">Leaf</tissue>
    </source>
</reference>
<accession>A0A438C161</accession>
<dbReference type="PANTHER" id="PTHR33702:SF2">
    <property type="match status" value="1"/>
</dbReference>
<dbReference type="PANTHER" id="PTHR33702">
    <property type="entry name" value="BNAA09G40010D PROTEIN"/>
    <property type="match status" value="1"/>
</dbReference>
<comment type="caution">
    <text evidence="1">The sequence shown here is derived from an EMBL/GenBank/DDBJ whole genome shotgun (WGS) entry which is preliminary data.</text>
</comment>
<organism evidence="1 2">
    <name type="scientific">Vitis vinifera</name>
    <name type="common">Grape</name>
    <dbReference type="NCBI Taxonomy" id="29760"/>
    <lineage>
        <taxon>Eukaryota</taxon>
        <taxon>Viridiplantae</taxon>
        <taxon>Streptophyta</taxon>
        <taxon>Embryophyta</taxon>
        <taxon>Tracheophyta</taxon>
        <taxon>Spermatophyta</taxon>
        <taxon>Magnoliopsida</taxon>
        <taxon>eudicotyledons</taxon>
        <taxon>Gunneridae</taxon>
        <taxon>Pentapetalae</taxon>
        <taxon>rosids</taxon>
        <taxon>Vitales</taxon>
        <taxon>Vitaceae</taxon>
        <taxon>Viteae</taxon>
        <taxon>Vitis</taxon>
    </lineage>
</organism>
<protein>
    <submittedName>
        <fullName evidence="1">Uncharacterized protein</fullName>
    </submittedName>
</protein>
<dbReference type="EMBL" id="QGNW01002582">
    <property type="protein sequence ID" value="RVW16974.1"/>
    <property type="molecule type" value="Genomic_DNA"/>
</dbReference>
<evidence type="ECO:0000313" key="2">
    <source>
        <dbReference type="Proteomes" id="UP000288805"/>
    </source>
</evidence>